<evidence type="ECO:0000259" key="6">
    <source>
        <dbReference type="PROSITE" id="PS50970"/>
    </source>
</evidence>
<dbReference type="GO" id="GO:0008898">
    <property type="term" value="F:S-adenosylmethionine-homocysteine S-methyltransferase activity"/>
    <property type="evidence" value="ECO:0007669"/>
    <property type="project" value="TreeGrafter"/>
</dbReference>
<dbReference type="PROSITE" id="PS50970">
    <property type="entry name" value="HCY"/>
    <property type="match status" value="1"/>
</dbReference>
<dbReference type="PANTHER" id="PTHR46015">
    <property type="entry name" value="ZGC:172121"/>
    <property type="match status" value="1"/>
</dbReference>
<dbReference type="GO" id="GO:0009086">
    <property type="term" value="P:methionine biosynthetic process"/>
    <property type="evidence" value="ECO:0007669"/>
    <property type="project" value="TreeGrafter"/>
</dbReference>
<evidence type="ECO:0000256" key="1">
    <source>
        <dbReference type="ARBA" id="ARBA00022603"/>
    </source>
</evidence>
<dbReference type="InterPro" id="IPR036589">
    <property type="entry name" value="HCY_dom_sf"/>
</dbReference>
<feature type="binding site" evidence="5">
    <location>
        <position position="191"/>
    </location>
    <ligand>
        <name>Zn(2+)</name>
        <dbReference type="ChEBI" id="CHEBI:29105"/>
    </ligand>
</feature>
<dbReference type="InterPro" id="IPR051486">
    <property type="entry name" value="Hcy_S-methyltransferase"/>
</dbReference>
<gene>
    <name evidence="7" type="primary">mmuM</name>
    <name evidence="7" type="ORF">CCAL9337_04805</name>
</gene>
<feature type="domain" description="Hcy-binding" evidence="6">
    <location>
        <begin position="1"/>
        <end position="206"/>
    </location>
</feature>
<dbReference type="EC" id="2.1.1.10" evidence="7"/>
<dbReference type="Proteomes" id="UP000650616">
    <property type="component" value="Unassembled WGS sequence"/>
</dbReference>
<comment type="caution">
    <text evidence="7">The sequence shown here is derived from an EMBL/GenBank/DDBJ whole genome shotgun (WGS) entry which is preliminary data.</text>
</comment>
<keyword evidence="2 5" id="KW-0808">Transferase</keyword>
<evidence type="ECO:0000256" key="3">
    <source>
        <dbReference type="ARBA" id="ARBA00022723"/>
    </source>
</evidence>
<keyword evidence="4 5" id="KW-0862">Zinc</keyword>
<name>A0AAW3ZUR6_9BACT</name>
<evidence type="ECO:0000313" key="7">
    <source>
        <dbReference type="EMBL" id="MBE3608048.1"/>
    </source>
</evidence>
<feature type="binding site" evidence="5">
    <location>
        <position position="125"/>
    </location>
    <ligand>
        <name>Zn(2+)</name>
        <dbReference type="ChEBI" id="CHEBI:29105"/>
    </ligand>
</feature>
<dbReference type="InterPro" id="IPR003726">
    <property type="entry name" value="HCY_dom"/>
</dbReference>
<organism evidence="7 8">
    <name type="scientific">Campylobacter californiensis</name>
    <dbReference type="NCBI Taxonomy" id="1032243"/>
    <lineage>
        <taxon>Bacteria</taxon>
        <taxon>Pseudomonadati</taxon>
        <taxon>Campylobacterota</taxon>
        <taxon>Epsilonproteobacteria</taxon>
        <taxon>Campylobacterales</taxon>
        <taxon>Campylobacteraceae</taxon>
        <taxon>Campylobacter</taxon>
    </lineage>
</organism>
<dbReference type="EMBL" id="LIWG01000004">
    <property type="protein sequence ID" value="MBE3608048.1"/>
    <property type="molecule type" value="Genomic_DNA"/>
</dbReference>
<sequence length="210" mass="23045">MNLYVRATETPLVAASIGPYGAYLSDGSEYRGDYNLSKSEFKAFHEPRIRAVLEGGADMLAVETIPLLSEAEAICELLEQNFKDVPCWISFTARDENELASGDAITDVVKILESTPNVLAYGFNCISDTLASALLANLKKAGGTKPFIIYPNAGAVYDAKTQKWSEKPDESGLIKYIQKWHELGARLIGGCCQTSPEFIRQLSEILKTKI</sequence>
<evidence type="ECO:0000256" key="5">
    <source>
        <dbReference type="PROSITE-ProRule" id="PRU00333"/>
    </source>
</evidence>
<proteinExistence type="predicted"/>
<keyword evidence="8" id="KW-1185">Reference proteome</keyword>
<dbReference type="AlphaFoldDB" id="A0AAW3ZUR6"/>
<dbReference type="GO" id="GO:0046872">
    <property type="term" value="F:metal ion binding"/>
    <property type="evidence" value="ECO:0007669"/>
    <property type="project" value="UniProtKB-KW"/>
</dbReference>
<keyword evidence="1 5" id="KW-0489">Methyltransferase</keyword>
<reference evidence="7 8" key="1">
    <citation type="submission" date="2015-08" db="EMBL/GenBank/DDBJ databases">
        <title>Comparative genomics of the Campylobacter concisus group.</title>
        <authorList>
            <person name="Yee E."/>
            <person name="Chapman M.H."/>
            <person name="Huynh S."/>
            <person name="Bono J.L."/>
            <person name="On S.L."/>
            <person name="St Leger J."/>
            <person name="Foster G."/>
            <person name="Parker C.T."/>
            <person name="Miller W.G."/>
        </authorList>
    </citation>
    <scope>NUCLEOTIDE SEQUENCE [LARGE SCALE GENOMIC DNA]</scope>
    <source>
        <strain evidence="7 8">RM9337</strain>
    </source>
</reference>
<dbReference type="PANTHER" id="PTHR46015:SF1">
    <property type="entry name" value="HOMOCYSTEINE S-METHYLTRANSFERASE-LIKE ISOFORM 1"/>
    <property type="match status" value="1"/>
</dbReference>
<dbReference type="Pfam" id="PF02574">
    <property type="entry name" value="S-methyl_trans"/>
    <property type="match status" value="1"/>
</dbReference>
<dbReference type="NCBIfam" id="NF007020">
    <property type="entry name" value="PRK09485.1"/>
    <property type="match status" value="1"/>
</dbReference>
<dbReference type="GO" id="GO:0032259">
    <property type="term" value="P:methylation"/>
    <property type="evidence" value="ECO:0007669"/>
    <property type="project" value="UniProtKB-KW"/>
</dbReference>
<accession>A0AAW3ZUR6</accession>
<comment type="cofactor">
    <cofactor evidence="5">
        <name>Zn(2+)</name>
        <dbReference type="ChEBI" id="CHEBI:29105"/>
    </cofactor>
</comment>
<dbReference type="RefSeq" id="WP_170016144.1">
    <property type="nucleotide sequence ID" value="NZ_CP012545.1"/>
</dbReference>
<dbReference type="Gene3D" id="3.20.20.330">
    <property type="entry name" value="Homocysteine-binding-like domain"/>
    <property type="match status" value="1"/>
</dbReference>
<evidence type="ECO:0000256" key="2">
    <source>
        <dbReference type="ARBA" id="ARBA00022679"/>
    </source>
</evidence>
<evidence type="ECO:0000256" key="4">
    <source>
        <dbReference type="ARBA" id="ARBA00022833"/>
    </source>
</evidence>
<evidence type="ECO:0000313" key="8">
    <source>
        <dbReference type="Proteomes" id="UP000650616"/>
    </source>
</evidence>
<dbReference type="SUPFAM" id="SSF82282">
    <property type="entry name" value="Homocysteine S-methyltransferase"/>
    <property type="match status" value="1"/>
</dbReference>
<keyword evidence="3 5" id="KW-0479">Metal-binding</keyword>
<feature type="binding site" evidence="5">
    <location>
        <position position="192"/>
    </location>
    <ligand>
        <name>Zn(2+)</name>
        <dbReference type="ChEBI" id="CHEBI:29105"/>
    </ligand>
</feature>
<dbReference type="GO" id="GO:0033528">
    <property type="term" value="P:S-methylmethionine cycle"/>
    <property type="evidence" value="ECO:0007669"/>
    <property type="project" value="TreeGrafter"/>
</dbReference>
<protein>
    <submittedName>
        <fullName evidence="7">Homocysteine S-methyltransferase</fullName>
        <ecNumber evidence="7">2.1.1.10</ecNumber>
    </submittedName>
</protein>